<gene>
    <name evidence="2" type="ORF">DIABBA_LOCUS6260</name>
</gene>
<accession>A0A9N9SZS7</accession>
<keyword evidence="1" id="KW-0560">Oxidoreductase</keyword>
<dbReference type="InterPro" id="IPR036291">
    <property type="entry name" value="NAD(P)-bd_dom_sf"/>
</dbReference>
<dbReference type="PRINTS" id="PR00081">
    <property type="entry name" value="GDHRDH"/>
</dbReference>
<reference evidence="2" key="1">
    <citation type="submission" date="2022-01" db="EMBL/GenBank/DDBJ databases">
        <authorList>
            <person name="King R."/>
        </authorList>
    </citation>
    <scope>NUCLEOTIDE SEQUENCE</scope>
</reference>
<dbReference type="SUPFAM" id="SSF51735">
    <property type="entry name" value="NAD(P)-binding Rossmann-fold domains"/>
    <property type="match status" value="1"/>
</dbReference>
<evidence type="ECO:0000256" key="1">
    <source>
        <dbReference type="ARBA" id="ARBA00023002"/>
    </source>
</evidence>
<organism evidence="2 3">
    <name type="scientific">Diabrotica balteata</name>
    <name type="common">Banded cucumber beetle</name>
    <dbReference type="NCBI Taxonomy" id="107213"/>
    <lineage>
        <taxon>Eukaryota</taxon>
        <taxon>Metazoa</taxon>
        <taxon>Ecdysozoa</taxon>
        <taxon>Arthropoda</taxon>
        <taxon>Hexapoda</taxon>
        <taxon>Insecta</taxon>
        <taxon>Pterygota</taxon>
        <taxon>Neoptera</taxon>
        <taxon>Endopterygota</taxon>
        <taxon>Coleoptera</taxon>
        <taxon>Polyphaga</taxon>
        <taxon>Cucujiformia</taxon>
        <taxon>Chrysomeloidea</taxon>
        <taxon>Chrysomelidae</taxon>
        <taxon>Galerucinae</taxon>
        <taxon>Diabroticina</taxon>
        <taxon>Diabroticites</taxon>
        <taxon>Diabrotica</taxon>
    </lineage>
</organism>
<dbReference type="Proteomes" id="UP001153709">
    <property type="component" value="Chromosome 4"/>
</dbReference>
<dbReference type="EMBL" id="OU898279">
    <property type="protein sequence ID" value="CAG9832816.1"/>
    <property type="molecule type" value="Genomic_DNA"/>
</dbReference>
<dbReference type="InterPro" id="IPR002347">
    <property type="entry name" value="SDR_fam"/>
</dbReference>
<dbReference type="PANTHER" id="PTHR43157">
    <property type="entry name" value="PHOSPHATIDYLINOSITOL-GLYCAN BIOSYNTHESIS CLASS F PROTEIN-RELATED"/>
    <property type="match status" value="1"/>
</dbReference>
<evidence type="ECO:0000313" key="2">
    <source>
        <dbReference type="EMBL" id="CAG9832816.1"/>
    </source>
</evidence>
<dbReference type="OrthoDB" id="191139at2759"/>
<dbReference type="Gene3D" id="3.40.50.720">
    <property type="entry name" value="NAD(P)-binding Rossmann-like Domain"/>
    <property type="match status" value="1"/>
</dbReference>
<sequence>MSCTNSLKKIVLITGANKGLGFEIALKLSQKNFKVIMADKDKQSESRNKIICMSGNEDVYDYFLDLSSFESVRCFSKKLLEKVSYVDVLVNNAGIFCMKKCRTIDCLDGVMQVNHLGPFLLTHLMVDMLKTSQNPRIIFVTSNGSFFHNLTVEKLKTPDYFTPHFISGAIHYYNTKLCNMIASKGFAEKLRKSNIMSNCVHPRMMNTTLLTASHKGKGDFLSNMEESVAKFIVKSVTRDASQCVNAVAFLAYSDKVKNVSGRYFCNYQVHREPKVLEDKQFCDAIWKESEKLVGL</sequence>
<dbReference type="Pfam" id="PF00106">
    <property type="entry name" value="adh_short"/>
    <property type="match status" value="1"/>
</dbReference>
<dbReference type="AlphaFoldDB" id="A0A9N9SZS7"/>
<proteinExistence type="predicted"/>
<keyword evidence="3" id="KW-1185">Reference proteome</keyword>
<dbReference type="PANTHER" id="PTHR43157:SF31">
    <property type="entry name" value="PHOSPHATIDYLINOSITOL-GLYCAN BIOSYNTHESIS CLASS F PROTEIN"/>
    <property type="match status" value="1"/>
</dbReference>
<dbReference type="GO" id="GO:0016491">
    <property type="term" value="F:oxidoreductase activity"/>
    <property type="evidence" value="ECO:0007669"/>
    <property type="project" value="UniProtKB-KW"/>
</dbReference>
<protein>
    <submittedName>
        <fullName evidence="2">Uncharacterized protein</fullName>
    </submittedName>
</protein>
<name>A0A9N9SZS7_DIABA</name>
<evidence type="ECO:0000313" key="3">
    <source>
        <dbReference type="Proteomes" id="UP001153709"/>
    </source>
</evidence>